<dbReference type="AlphaFoldDB" id="A0A6N8I2C2"/>
<accession>A0A6N8I2C2</accession>
<dbReference type="EMBL" id="VWXL01000084">
    <property type="protein sequence ID" value="MVB12214.1"/>
    <property type="molecule type" value="Genomic_DNA"/>
</dbReference>
<evidence type="ECO:0000256" key="1">
    <source>
        <dbReference type="ARBA" id="ARBA00022679"/>
    </source>
</evidence>
<dbReference type="RefSeq" id="WP_166525153.1">
    <property type="nucleotide sequence ID" value="NZ_VWXL01000084.1"/>
</dbReference>
<gene>
    <name evidence="5" type="ORF">CAFE_29460</name>
</gene>
<dbReference type="PANTHER" id="PTHR43792:SF8">
    <property type="entry name" value="[RIBOSOMAL PROTEIN US5]-ALANINE N-ACETYLTRANSFERASE"/>
    <property type="match status" value="1"/>
</dbReference>
<keyword evidence="2" id="KW-0012">Acyltransferase</keyword>
<dbReference type="GO" id="GO:0005737">
    <property type="term" value="C:cytoplasm"/>
    <property type="evidence" value="ECO:0007669"/>
    <property type="project" value="TreeGrafter"/>
</dbReference>
<evidence type="ECO:0000256" key="3">
    <source>
        <dbReference type="ARBA" id="ARBA00038502"/>
    </source>
</evidence>
<proteinExistence type="inferred from homology"/>
<dbReference type="SUPFAM" id="SSF55729">
    <property type="entry name" value="Acyl-CoA N-acyltransferases (Nat)"/>
    <property type="match status" value="2"/>
</dbReference>
<feature type="domain" description="N-acetyltransferase" evidence="4">
    <location>
        <begin position="9"/>
        <end position="174"/>
    </location>
</feature>
<organism evidence="5 6">
    <name type="scientific">Caproicibacter fermentans</name>
    <dbReference type="NCBI Taxonomy" id="2576756"/>
    <lineage>
        <taxon>Bacteria</taxon>
        <taxon>Bacillati</taxon>
        <taxon>Bacillota</taxon>
        <taxon>Clostridia</taxon>
        <taxon>Eubacteriales</taxon>
        <taxon>Acutalibacteraceae</taxon>
        <taxon>Caproicibacter</taxon>
    </lineage>
</organism>
<dbReference type="GO" id="GO:0008999">
    <property type="term" value="F:protein-N-terminal-alanine acetyltransferase activity"/>
    <property type="evidence" value="ECO:0007669"/>
    <property type="project" value="TreeGrafter"/>
</dbReference>
<keyword evidence="1 5" id="KW-0808">Transferase</keyword>
<keyword evidence="6" id="KW-1185">Reference proteome</keyword>
<dbReference type="PANTHER" id="PTHR43792">
    <property type="entry name" value="GNAT FAMILY, PUTATIVE (AFU_ORTHOLOGUE AFUA_3G00765)-RELATED-RELATED"/>
    <property type="match status" value="1"/>
</dbReference>
<dbReference type="Proteomes" id="UP000469440">
    <property type="component" value="Unassembled WGS sequence"/>
</dbReference>
<reference evidence="5 6" key="1">
    <citation type="submission" date="2019-09" db="EMBL/GenBank/DDBJ databases">
        <title>Genome sequence of Clostridium sp. EA1.</title>
        <authorList>
            <person name="Poehlein A."/>
            <person name="Bengelsdorf F.R."/>
            <person name="Daniel R."/>
        </authorList>
    </citation>
    <scope>NUCLEOTIDE SEQUENCE [LARGE SCALE GENOMIC DNA]</scope>
    <source>
        <strain evidence="5 6">EA1</strain>
    </source>
</reference>
<dbReference type="InterPro" id="IPR000182">
    <property type="entry name" value="GNAT_dom"/>
</dbReference>
<comment type="similarity">
    <text evidence="3">Belongs to the acetyltransferase family. RimJ subfamily.</text>
</comment>
<dbReference type="Gene3D" id="3.40.630.30">
    <property type="match status" value="2"/>
</dbReference>
<evidence type="ECO:0000313" key="5">
    <source>
        <dbReference type="EMBL" id="MVB12214.1"/>
    </source>
</evidence>
<dbReference type="InterPro" id="IPR016181">
    <property type="entry name" value="Acyl_CoA_acyltransferase"/>
</dbReference>
<dbReference type="PROSITE" id="PS51186">
    <property type="entry name" value="GNAT"/>
    <property type="match status" value="2"/>
</dbReference>
<dbReference type="Pfam" id="PF00583">
    <property type="entry name" value="Acetyltransf_1"/>
    <property type="match status" value="1"/>
</dbReference>
<name>A0A6N8I2C2_9FIRM</name>
<evidence type="ECO:0000256" key="2">
    <source>
        <dbReference type="ARBA" id="ARBA00023315"/>
    </source>
</evidence>
<evidence type="ECO:0000259" key="4">
    <source>
        <dbReference type="PROSITE" id="PS51186"/>
    </source>
</evidence>
<evidence type="ECO:0000313" key="6">
    <source>
        <dbReference type="Proteomes" id="UP000469440"/>
    </source>
</evidence>
<dbReference type="InterPro" id="IPR051531">
    <property type="entry name" value="N-acetyltransferase"/>
</dbReference>
<feature type="domain" description="N-acetyltransferase" evidence="4">
    <location>
        <begin position="186"/>
        <end position="339"/>
    </location>
</feature>
<dbReference type="Pfam" id="PF13302">
    <property type="entry name" value="Acetyltransf_3"/>
    <property type="match status" value="1"/>
</dbReference>
<sequence length="343" mass="39361">MKPMQTRRLLLRPWCMEDLEDFYAYAKDPEIGPNAGWKPHSSLDESREILKSFVGNEEVNAIVLRENGRVVGSLGLHPDRLSHEGMGPCREVGYVLARDCWGRGLMTEAVKRAQRYAFEEIGLALLSVAHFPFNTRSGRVIAKSGFRYEKTLQGSYIDYRGVKMDEVCYLMTREEYFTRRDRANGLFCRPGLTEEEARAVCSWRYAGEYARYDMPEWDAAVAGGWAITKPEVRESQYWAVLDSAGELYAFFRFRETESGMTVGLGVNPESCGNGSGRQVMELILDSFRQKYPGMPLELDVQDWNRRAVSCYESAGFVIADHHFMKTHLGEAMYYRMRYTPGER</sequence>
<protein>
    <submittedName>
        <fullName evidence="5">Acetyltransferase (GNAT) domain protein</fullName>
    </submittedName>
</protein>
<comment type="caution">
    <text evidence="5">The sequence shown here is derived from an EMBL/GenBank/DDBJ whole genome shotgun (WGS) entry which is preliminary data.</text>
</comment>